<name>A0A8J2T7A5_ZYGB2</name>
<feature type="compositionally biased region" description="Low complexity" evidence="1">
    <location>
        <begin position="27"/>
        <end position="43"/>
    </location>
</feature>
<dbReference type="EMBL" id="HG316459">
    <property type="protein sequence ID" value="CDF90236.1"/>
    <property type="molecule type" value="Genomic_DNA"/>
</dbReference>
<dbReference type="OrthoDB" id="2333384at2759"/>
<gene>
    <name evidence="3" type="ORF">BN860_03884g</name>
</gene>
<feature type="region of interest" description="Disordered" evidence="1">
    <location>
        <begin position="1085"/>
        <end position="1175"/>
    </location>
</feature>
<dbReference type="PANTHER" id="PTHR48125:SF10">
    <property type="entry name" value="OS12G0136300 PROTEIN"/>
    <property type="match status" value="1"/>
</dbReference>
<keyword evidence="4" id="KW-1185">Reference proteome</keyword>
<sequence length="1175" mass="128740">MPNPSTTTARRPNAGSPVKRTSSIKKTLTSMLGSSSNSSSTPLQRRATASGPHGASVGTATNGSSSPAKTRATPTSQQQSTKRTSTASEPKRSSTVGARPRVSKKTSGSFSTQESPTPRSTASSTASSVATTTTTRSSTATTRSSTATTRSSTTTGRSGTNTTSTTTTRSTNSGTPRPATPTKTRSSPIKKERSSKSVSKGTPKRKTPNSTPRGSISGAATPKVAASPTPTPTPRAGPATPTARTPAPTQEDEAALSGQLISAPPPPPSAKEFLREYLTQRGLLRPRAVFDRPELRISIASSGDHVFLPTMSCNDDEYLARLNGFRDDEEFDVLDTAESRVNNGDGGNHRGPSRANSNGNLRSRSSMASLGANGHRSSHNPFRTSSLSAGSLSSRAGFEMDDSMAPMTVAVILSLPKPTKISTVEVQLCSRIRIHWYAGVPPTKSFNEENYSAGSLNWSLNTENMNVFIPSNVSSKEKIIENNRNVRQLSLFRNNPDHDRIYLERGRTKKELIRDTMTKKTQTLQAGDYVYIIPVAFANHIPESLYLPSARVHYRFCIATKMMDGRSRAPSLQQQRALQEERAADAESNGHKKFGLLKKIKGHSQNSVAQARDLLEDANDIYIEHPIYVIRTPPPISISTANKPIYIDRVWTDSLAYEISFAKKYVSLDSKVPVKIRLQPLTSNVYVKRVRMSVVEKITFVSKNYEFEYDQVDPVARDPYHPYFNEFAAKRKKERSLSLLEIRTRDKGSRAVREEIVENCADDNLLSYRRDGSVDTLAIETSLDFPCYEDLDKNTAKNVPPYGVDAYANITNPESTLQHNQSNNTPTRRSSVIGFLSNRRNSMSPTPKHSNSDLRKRQSFSPQPSPASHSDPRFHETILKSGRGVPVKYHTRLNKPRRGLYLDSLHFTNIHSRHKLEIMLRISKPDPIEPAKMRHYEVLIDTPIFLISEKCSEGNMELPTYSDAINDPLSPTKPSEMIAPPTFEEAISVPASPMQSPLGSPVVSPLASPAISPMVSPLVSPHGSPQARSVNLAKDSDIQHLSLGSTPNLQADGSSSHLPPATPVANSKFTESNYMFNNLDKLMSSPNSVGDKSDDGEANLRETKRSNGSNNHGEGMYRSSEYMRSEDLDMTRPNFHKRPDGTVGTAERVPLKSKKGLTAEPPRYDDVVALTNDEK</sequence>
<proteinExistence type="predicted"/>
<accession>A0A8J2T7A5</accession>
<dbReference type="AlphaFoldDB" id="A0A8J2T7A5"/>
<feature type="compositionally biased region" description="Polar residues" evidence="1">
    <location>
        <begin position="1042"/>
        <end position="1057"/>
    </location>
</feature>
<feature type="region of interest" description="Disordered" evidence="1">
    <location>
        <begin position="836"/>
        <end position="874"/>
    </location>
</feature>
<feature type="compositionally biased region" description="Basic and acidic residues" evidence="1">
    <location>
        <begin position="1121"/>
        <end position="1130"/>
    </location>
</feature>
<feature type="compositionally biased region" description="Low complexity" evidence="1">
    <location>
        <begin position="73"/>
        <end position="86"/>
    </location>
</feature>
<feature type="compositionally biased region" description="Polar residues" evidence="1">
    <location>
        <begin position="354"/>
        <end position="368"/>
    </location>
</feature>
<feature type="compositionally biased region" description="Polar residues" evidence="1">
    <location>
        <begin position="1"/>
        <end position="10"/>
    </location>
</feature>
<feature type="compositionally biased region" description="Basic and acidic residues" evidence="1">
    <location>
        <begin position="1091"/>
        <end position="1105"/>
    </location>
</feature>
<feature type="compositionally biased region" description="Polar residues" evidence="1">
    <location>
        <begin position="838"/>
        <end position="849"/>
    </location>
</feature>
<protein>
    <submittedName>
        <fullName evidence="3">ZYBA0S06-03884g1_1</fullName>
    </submittedName>
</protein>
<feature type="region of interest" description="Disordered" evidence="1">
    <location>
        <begin position="339"/>
        <end position="389"/>
    </location>
</feature>
<dbReference type="Pfam" id="PF02752">
    <property type="entry name" value="Arrestin_C"/>
    <property type="match status" value="1"/>
</dbReference>
<feature type="compositionally biased region" description="Polar residues" evidence="1">
    <location>
        <begin position="58"/>
        <end position="68"/>
    </location>
</feature>
<dbReference type="SMART" id="SM01017">
    <property type="entry name" value="Arrestin_C"/>
    <property type="match status" value="1"/>
</dbReference>
<evidence type="ECO:0000259" key="2">
    <source>
        <dbReference type="SMART" id="SM01017"/>
    </source>
</evidence>
<organism evidence="3 4">
    <name type="scientific">Zygosaccharomyces bailii (strain CLIB 213 / ATCC 58445 / CBS 680 / BCRC 21525 / NBRC 1098 / NCYC 1416 / NRRL Y-2227)</name>
    <dbReference type="NCBI Taxonomy" id="1333698"/>
    <lineage>
        <taxon>Eukaryota</taxon>
        <taxon>Fungi</taxon>
        <taxon>Dikarya</taxon>
        <taxon>Ascomycota</taxon>
        <taxon>Saccharomycotina</taxon>
        <taxon>Saccharomycetes</taxon>
        <taxon>Saccharomycetales</taxon>
        <taxon>Saccharomycetaceae</taxon>
        <taxon>Zygosaccharomyces</taxon>
    </lineage>
</organism>
<evidence type="ECO:0000256" key="1">
    <source>
        <dbReference type="SAM" id="MobiDB-lite"/>
    </source>
</evidence>
<feature type="compositionally biased region" description="Polar residues" evidence="1">
    <location>
        <begin position="105"/>
        <end position="114"/>
    </location>
</feature>
<feature type="region of interest" description="Disordered" evidence="1">
    <location>
        <begin position="1042"/>
        <end position="1066"/>
    </location>
</feature>
<feature type="region of interest" description="Disordered" evidence="1">
    <location>
        <begin position="1"/>
        <end position="271"/>
    </location>
</feature>
<dbReference type="InterPro" id="IPR011022">
    <property type="entry name" value="Arrestin_C-like"/>
</dbReference>
<evidence type="ECO:0000313" key="3">
    <source>
        <dbReference type="EMBL" id="CDF90236.1"/>
    </source>
</evidence>
<feature type="compositionally biased region" description="Low complexity" evidence="1">
    <location>
        <begin position="115"/>
        <end position="177"/>
    </location>
</feature>
<evidence type="ECO:0000313" key="4">
    <source>
        <dbReference type="Proteomes" id="UP000019375"/>
    </source>
</evidence>
<dbReference type="PANTHER" id="PTHR48125">
    <property type="entry name" value="LP07818P1"/>
    <property type="match status" value="1"/>
</dbReference>
<feature type="compositionally biased region" description="Polar residues" evidence="1">
    <location>
        <begin position="859"/>
        <end position="868"/>
    </location>
</feature>
<feature type="compositionally biased region" description="Low complexity" evidence="1">
    <location>
        <begin position="236"/>
        <end position="249"/>
    </location>
</feature>
<feature type="compositionally biased region" description="Low complexity" evidence="1">
    <location>
        <begin position="219"/>
        <end position="228"/>
    </location>
</feature>
<feature type="compositionally biased region" description="Basic and acidic residues" evidence="1">
    <location>
        <begin position="1162"/>
        <end position="1175"/>
    </location>
</feature>
<feature type="domain" description="Arrestin C-terminal-like" evidence="2">
    <location>
        <begin position="651"/>
        <end position="951"/>
    </location>
</feature>
<dbReference type="Proteomes" id="UP000019375">
    <property type="component" value="Unassembled WGS sequence"/>
</dbReference>
<reference evidence="4" key="1">
    <citation type="journal article" date="2013" name="Genome Announc.">
        <title>Genome sequence of the food spoilage yeast Zygosaccharomyces bailii CLIB 213(T).</title>
        <authorList>
            <person name="Galeote V."/>
            <person name="Bigey F."/>
            <person name="Devillers H."/>
            <person name="Neuveglise C."/>
            <person name="Dequin S."/>
        </authorList>
    </citation>
    <scope>NUCLEOTIDE SEQUENCE [LARGE SCALE GENOMIC DNA]</scope>
    <source>
        <strain evidence="4">CLIB 213 / ATCC 58445 / CBS 680 / CCRC 21525 / NBRC 1098 / NCYC 1416 / NRRL Y-2227</strain>
    </source>
</reference>